<organism evidence="2 3">
    <name type="scientific">Perkinsus chesapeaki</name>
    <name type="common">Clam parasite</name>
    <name type="synonym">Perkinsus andrewsi</name>
    <dbReference type="NCBI Taxonomy" id="330153"/>
    <lineage>
        <taxon>Eukaryota</taxon>
        <taxon>Sar</taxon>
        <taxon>Alveolata</taxon>
        <taxon>Perkinsozoa</taxon>
        <taxon>Perkinsea</taxon>
        <taxon>Perkinsida</taxon>
        <taxon>Perkinsidae</taxon>
        <taxon>Perkinsus</taxon>
    </lineage>
</organism>
<evidence type="ECO:0000256" key="1">
    <source>
        <dbReference type="SAM" id="MobiDB-lite"/>
    </source>
</evidence>
<sequence length="1790" mass="200815">MAGVGATCLPLTVPIILEENRLGGGAGSKYSVFDKIKGAATGLVKGRLDYCDIGPSEGNIIDIKVIQIPGIGYRSTFKAQCIDEEKEWSSTGSAHSTKGYHGGVRTTKLTGDDRCDDARWRQHLNDPENNIKLHRQACNEDTGRSSKETEYTTTARKEERPVVEGCAIEGSNKGTSLHIDMVTQGYYFISSKCGGSRTKETYIADVLKEKDQIALLKEPTTEGRCMTLLKHLRLAAEADGGIDMLDAIACKKVTTCRIIEYEEYTGADEGCIARIAETGSNGIYIGQGGVDDHVYGGPMRKAIGPVMKLRVNGGGSSKVHEVCDKLSKQDRLKLAQSVACFGATKRKSKVEAKSILRRGWRKLSQSSDGGSSPTRKEMESHRLTCDILFSNNNTELIFERKGIEDSSYYYKSDACRSATSSSSPHTYLKLSMGKSEIGELLKESNREQCRHLRLHFHLGGFEGAAMADAKACHKATGCLLKTTKPTANKNVSCIAYYTEYQGVPIGYAEKMILGDNVDDMETIRTSTFPRELDEVYRLLYKPQDCESLKEVTTLLCQELGVEAAYETKIYNRSRKEDKKVQYLIEIHFIIMIPINLAQIDDELACIKSIYDRQEYLRNIAHAKPRAEVDKLDDVLIDEGVKDISKANWAHSIALFITSILEDKERIYKIVNVTPSTKVRIKAATTLIKMLKEGDDSSSRLMTNTKDLILNKGAPPHLRRAIIKTIVDDNMQSLADSIIDELYASYGPSVALQLLPAYYMEEVEYFIIHRSNTDPNALSLVFTYLNAVIDDADTEESSCKEIDPRILRVLTSLMRHGHSKEAIDWIYSMKERGLSFKDVHWPIEALVRDLGEDKAFGILYDNIPLQSIPFLTRGLPNDVTTHTISKASLQLEHLSRFAWLINDMWFQGAIYLIIISTYYSDKDKFPYEDQQLEFVEYMPLSNADPILADRLKSSNTDKRTWAYIARLRQALHYDKKEHMLPDVLATTVNSIANERIPVRENVMRVISSLPIPPLCEPKCTEPSKVIEAVDNLETTLNRSKEQVKGSFVVRQVQNMISRIIQCAPLESMLYKKWELRVMEAYDRLINNDNFNKSLIDDGFLLNISALRRATVENILSHLNAFLNTVLNTKDRLSKDIIQDLRVIFRLVGGQYRGLPGDGLKLDGIRGIVEDIIDNSEKYTFRPRHPAGTIDMLIEIQSTLAEALKRRPWNKEKGNYLERIIKAHPQLLTDNNELYTLARKKMPYLFAKYMKSGSSDDNKPAPPRCCRRFSGGIYDEHDIDMDWWTDSEVEVINNMVDTEYSGDSDDIKQQQRIIEQAAANSSEGGDGGGVDGDALALMEVDMKALSCMDTIDVESSKVFLTSDILSSDVARTAPFCISRVSSNVLTDEDLFGSLIKNAAKSNIKLTAHKELCRLVAHYGSIHRRQYWLKYRLFNADGSRKKNVHKDIVESIGSAFIHNMSWSSDWEVLDVCMDMSKTTIDALAKYIIPSPATLNGQFSDTTQARCRYITKVLLPIFQYASGDQVVMDSCIAALRCWSLGTPALLECAGGAIVEALKPVLTKKGAFLSMVTQVVELFDAFVARGSKAALSAEMAAFDYLLENSYKPLVQIDSPVPTQDEVNCPVLKPITNHLLKAGTNTKICIPKHDCHDLLYHIADALTDVLGLEELWNKATIASILYDKSPADFTTIWPTIQDHLNIIEGDNELLRDCISSIGDWLQPSSIGQIDDELTSNHDYRMRLIAVEMYSRKAKVDNNNDETAMKQVKSAAALWRTLCRDPNMLVRRAAFNYIMST</sequence>
<accession>A0A7J6N3B4</accession>
<reference evidence="2 3" key="1">
    <citation type="submission" date="2020-04" db="EMBL/GenBank/DDBJ databases">
        <title>Perkinsus chesapeaki whole genome sequence.</title>
        <authorList>
            <person name="Bogema D.R."/>
        </authorList>
    </citation>
    <scope>NUCLEOTIDE SEQUENCE [LARGE SCALE GENOMIC DNA]</scope>
    <source>
        <strain evidence="2">ATCC PRA-425</strain>
    </source>
</reference>
<dbReference type="EMBL" id="JAAPAO010000005">
    <property type="protein sequence ID" value="KAF4677950.1"/>
    <property type="molecule type" value="Genomic_DNA"/>
</dbReference>
<keyword evidence="3" id="KW-1185">Reference proteome</keyword>
<dbReference type="Proteomes" id="UP000591131">
    <property type="component" value="Unassembled WGS sequence"/>
</dbReference>
<gene>
    <name evidence="2" type="ORF">FOL47_008054</name>
</gene>
<evidence type="ECO:0000313" key="3">
    <source>
        <dbReference type="Proteomes" id="UP000591131"/>
    </source>
</evidence>
<evidence type="ECO:0000313" key="2">
    <source>
        <dbReference type="EMBL" id="KAF4677950.1"/>
    </source>
</evidence>
<name>A0A7J6N3B4_PERCH</name>
<comment type="caution">
    <text evidence="2">The sequence shown here is derived from an EMBL/GenBank/DDBJ whole genome shotgun (WGS) entry which is preliminary data.</text>
</comment>
<feature type="region of interest" description="Disordered" evidence="1">
    <location>
        <begin position="139"/>
        <end position="158"/>
    </location>
</feature>
<proteinExistence type="predicted"/>
<protein>
    <submittedName>
        <fullName evidence="2">Uncharacterized protein</fullName>
    </submittedName>
</protein>
<dbReference type="OrthoDB" id="431550at2759"/>